<dbReference type="Proteomes" id="UP000298390">
    <property type="component" value="Unassembled WGS sequence"/>
</dbReference>
<evidence type="ECO:0000313" key="3">
    <source>
        <dbReference type="Proteomes" id="UP000298390"/>
    </source>
</evidence>
<protein>
    <submittedName>
        <fullName evidence="2">Uncharacterized protein</fullName>
    </submittedName>
</protein>
<proteinExistence type="predicted"/>
<name>A0A4Y9Y2W7_9APHY</name>
<evidence type="ECO:0000313" key="2">
    <source>
        <dbReference type="EMBL" id="TFY56806.1"/>
    </source>
</evidence>
<accession>A0A4Y9Y2W7</accession>
<sequence>MLNNAFIIRQLARQLDAEPDPSSTMSAPMRERLHSEPVMVPGLPTTAETVTQSLTTQLSRGRRNATPESLTGTIRPEGGGRVRAAEKENQEYQLGVLINIPAVAQAFPETPLWSAPSRHGGDTPLLHAMRCGPGHQDVAIVILGAFSRFINHLSDEDFVRPGTKILLRALRVNLRAAIDMGLHTRQVDLVASFLQTLVMSEGERWVSMQAASVAAAMRRETEDKPVKTAENAVRGFATKELGKANTIMTCEDYIANATGDLLMMGAWHAAVEAGVEGELIPTWYFARDDRVYRAFAERLKEHKKELEQRCSKRLKWQLRLLDFAMAQRASTWHQKVGMVEQELDHGEGVN</sequence>
<reference evidence="2 3" key="1">
    <citation type="submission" date="2019-01" db="EMBL/GenBank/DDBJ databases">
        <title>Genome sequencing of the rare red list fungi Fomitopsis rosea.</title>
        <authorList>
            <person name="Buettner E."/>
            <person name="Kellner H."/>
        </authorList>
    </citation>
    <scope>NUCLEOTIDE SEQUENCE [LARGE SCALE GENOMIC DNA]</scope>
    <source>
        <strain evidence="2 3">DSM 105464</strain>
    </source>
</reference>
<feature type="region of interest" description="Disordered" evidence="1">
    <location>
        <begin position="56"/>
        <end position="78"/>
    </location>
</feature>
<organism evidence="2 3">
    <name type="scientific">Rhodofomes roseus</name>
    <dbReference type="NCBI Taxonomy" id="34475"/>
    <lineage>
        <taxon>Eukaryota</taxon>
        <taxon>Fungi</taxon>
        <taxon>Dikarya</taxon>
        <taxon>Basidiomycota</taxon>
        <taxon>Agaricomycotina</taxon>
        <taxon>Agaricomycetes</taxon>
        <taxon>Polyporales</taxon>
        <taxon>Rhodofomes</taxon>
    </lineage>
</organism>
<dbReference type="AlphaFoldDB" id="A0A4Y9Y2W7"/>
<evidence type="ECO:0000256" key="1">
    <source>
        <dbReference type="SAM" id="MobiDB-lite"/>
    </source>
</evidence>
<gene>
    <name evidence="2" type="ORF">EVJ58_g7417</name>
</gene>
<dbReference type="EMBL" id="SEKV01000474">
    <property type="protein sequence ID" value="TFY56806.1"/>
    <property type="molecule type" value="Genomic_DNA"/>
</dbReference>
<comment type="caution">
    <text evidence="2">The sequence shown here is derived from an EMBL/GenBank/DDBJ whole genome shotgun (WGS) entry which is preliminary data.</text>
</comment>